<evidence type="ECO:0000256" key="1">
    <source>
        <dbReference type="SAM" id="MobiDB-lite"/>
    </source>
</evidence>
<dbReference type="EMBL" id="BTSY01000004">
    <property type="protein sequence ID" value="GMT23839.1"/>
    <property type="molecule type" value="Genomic_DNA"/>
</dbReference>
<dbReference type="PANTHER" id="PTHR36514:SF3">
    <property type="entry name" value="ASCARIS SUUM EPICUTICLIN PROTEIN RELATED"/>
    <property type="match status" value="1"/>
</dbReference>
<feature type="non-terminal residue" evidence="2">
    <location>
        <position position="1"/>
    </location>
</feature>
<feature type="region of interest" description="Disordered" evidence="1">
    <location>
        <begin position="43"/>
        <end position="74"/>
    </location>
</feature>
<name>A0AAV5VW97_9BILA</name>
<dbReference type="Proteomes" id="UP001432322">
    <property type="component" value="Unassembled WGS sequence"/>
</dbReference>
<keyword evidence="3" id="KW-1185">Reference proteome</keyword>
<organism evidence="2 3">
    <name type="scientific">Pristionchus fissidentatus</name>
    <dbReference type="NCBI Taxonomy" id="1538716"/>
    <lineage>
        <taxon>Eukaryota</taxon>
        <taxon>Metazoa</taxon>
        <taxon>Ecdysozoa</taxon>
        <taxon>Nematoda</taxon>
        <taxon>Chromadorea</taxon>
        <taxon>Rhabditida</taxon>
        <taxon>Rhabditina</taxon>
        <taxon>Diplogasteromorpha</taxon>
        <taxon>Diplogasteroidea</taxon>
        <taxon>Neodiplogasteridae</taxon>
        <taxon>Pristionchus</taxon>
    </lineage>
</organism>
<protein>
    <submittedName>
        <fullName evidence="2">Uncharacterized protein</fullName>
    </submittedName>
</protein>
<accession>A0AAV5VW97</accession>
<proteinExistence type="predicted"/>
<comment type="caution">
    <text evidence="2">The sequence shown here is derived from an EMBL/GenBank/DDBJ whole genome shotgun (WGS) entry which is preliminary data.</text>
</comment>
<dbReference type="PANTHER" id="PTHR36514">
    <property type="entry name" value="PROTEIN CBG00436"/>
    <property type="match status" value="1"/>
</dbReference>
<dbReference type="AlphaFoldDB" id="A0AAV5VW97"/>
<feature type="region of interest" description="Disordered" evidence="1">
    <location>
        <begin position="93"/>
        <end position="300"/>
    </location>
</feature>
<feature type="compositionally biased region" description="Low complexity" evidence="1">
    <location>
        <begin position="132"/>
        <end position="147"/>
    </location>
</feature>
<sequence>TFTGASTLVGGLTMTASTIVPTVTIPVTGEVTEEVQITTVTPVESSTKRQNGYGDELVTPTGSKPTQKPNGEKDVPVVPAKVASRHALFFSGYDKDRSPRLRRGSPAQNGYGDEPVTPGLDPYVDQDEEEGTTTQATTTTTVPPTTTKAQNGYGDEQVVPEVTDVPYAPQPEQEYAPVDPYAPPTPAVTAGGYKRLRRDSHQNGYGDEAVTPADDGYGSAVTEGTQDEYAPATVPQSGYGEETVQQSGYNRKKRANEYGDEQVTPSTDGKGSDYAPAPEQPYGVQDQYEVTDLPQQTSGY</sequence>
<evidence type="ECO:0000313" key="2">
    <source>
        <dbReference type="EMBL" id="GMT23839.1"/>
    </source>
</evidence>
<feature type="compositionally biased region" description="Polar residues" evidence="1">
    <location>
        <begin position="60"/>
        <end position="69"/>
    </location>
</feature>
<evidence type="ECO:0000313" key="3">
    <source>
        <dbReference type="Proteomes" id="UP001432322"/>
    </source>
</evidence>
<reference evidence="2" key="1">
    <citation type="submission" date="2023-10" db="EMBL/GenBank/DDBJ databases">
        <title>Genome assembly of Pristionchus species.</title>
        <authorList>
            <person name="Yoshida K."/>
            <person name="Sommer R.J."/>
        </authorList>
    </citation>
    <scope>NUCLEOTIDE SEQUENCE</scope>
    <source>
        <strain evidence="2">RS5133</strain>
    </source>
</reference>
<gene>
    <name evidence="2" type="ORF">PFISCL1PPCAC_15136</name>
</gene>